<evidence type="ECO:0000313" key="2">
    <source>
        <dbReference type="Proteomes" id="UP000789366"/>
    </source>
</evidence>
<sequence>HFDETCNKPYDELYNKPHNEFYNELRNEPYNDNNTQKPTNIIYLNEFENNELLSLTETAVTNR</sequence>
<evidence type="ECO:0000313" key="1">
    <source>
        <dbReference type="EMBL" id="CAG8685271.1"/>
    </source>
</evidence>
<keyword evidence="2" id="KW-1185">Reference proteome</keyword>
<gene>
    <name evidence="1" type="ORF">SPELUC_LOCUS10383</name>
</gene>
<protein>
    <submittedName>
        <fullName evidence="1">15909_t:CDS:1</fullName>
    </submittedName>
</protein>
<accession>A0ACA9P091</accession>
<dbReference type="EMBL" id="CAJVPW010019152">
    <property type="protein sequence ID" value="CAG8685271.1"/>
    <property type="molecule type" value="Genomic_DNA"/>
</dbReference>
<proteinExistence type="predicted"/>
<comment type="caution">
    <text evidence="1">The sequence shown here is derived from an EMBL/GenBank/DDBJ whole genome shotgun (WGS) entry which is preliminary data.</text>
</comment>
<feature type="non-terminal residue" evidence="1">
    <location>
        <position position="1"/>
    </location>
</feature>
<dbReference type="Proteomes" id="UP000789366">
    <property type="component" value="Unassembled WGS sequence"/>
</dbReference>
<reference evidence="1" key="1">
    <citation type="submission" date="2021-06" db="EMBL/GenBank/DDBJ databases">
        <authorList>
            <person name="Kallberg Y."/>
            <person name="Tangrot J."/>
            <person name="Rosling A."/>
        </authorList>
    </citation>
    <scope>NUCLEOTIDE SEQUENCE</scope>
    <source>
        <strain evidence="1">28 12/20/2015</strain>
    </source>
</reference>
<name>A0ACA9P091_9GLOM</name>
<organism evidence="1 2">
    <name type="scientific">Cetraspora pellucida</name>
    <dbReference type="NCBI Taxonomy" id="1433469"/>
    <lineage>
        <taxon>Eukaryota</taxon>
        <taxon>Fungi</taxon>
        <taxon>Fungi incertae sedis</taxon>
        <taxon>Mucoromycota</taxon>
        <taxon>Glomeromycotina</taxon>
        <taxon>Glomeromycetes</taxon>
        <taxon>Diversisporales</taxon>
        <taxon>Gigasporaceae</taxon>
        <taxon>Cetraspora</taxon>
    </lineage>
</organism>